<sequence length="41" mass="4823">MNRGTTEDTCNVAAEAFKKYSKGLRKLVFKFRTRLINRATW</sequence>
<dbReference type="AlphaFoldDB" id="X0SK35"/>
<gene>
    <name evidence="1" type="ORF">S01H1_11037</name>
</gene>
<organism evidence="1">
    <name type="scientific">marine sediment metagenome</name>
    <dbReference type="NCBI Taxonomy" id="412755"/>
    <lineage>
        <taxon>unclassified sequences</taxon>
        <taxon>metagenomes</taxon>
        <taxon>ecological metagenomes</taxon>
    </lineage>
</organism>
<accession>X0SK35</accession>
<name>X0SK35_9ZZZZ</name>
<dbReference type="EMBL" id="BARS01005627">
    <property type="protein sequence ID" value="GAF76252.1"/>
    <property type="molecule type" value="Genomic_DNA"/>
</dbReference>
<protein>
    <submittedName>
        <fullName evidence="1">Uncharacterized protein</fullName>
    </submittedName>
</protein>
<reference evidence="1" key="1">
    <citation type="journal article" date="2014" name="Front. Microbiol.">
        <title>High frequency of phylogenetically diverse reductive dehalogenase-homologous genes in deep subseafloor sedimentary metagenomes.</title>
        <authorList>
            <person name="Kawai M."/>
            <person name="Futagami T."/>
            <person name="Toyoda A."/>
            <person name="Takaki Y."/>
            <person name="Nishi S."/>
            <person name="Hori S."/>
            <person name="Arai W."/>
            <person name="Tsubouchi T."/>
            <person name="Morono Y."/>
            <person name="Uchiyama I."/>
            <person name="Ito T."/>
            <person name="Fujiyama A."/>
            <person name="Inagaki F."/>
            <person name="Takami H."/>
        </authorList>
    </citation>
    <scope>NUCLEOTIDE SEQUENCE</scope>
    <source>
        <strain evidence="1">Expedition CK06-06</strain>
    </source>
</reference>
<proteinExistence type="predicted"/>
<evidence type="ECO:0000313" key="1">
    <source>
        <dbReference type="EMBL" id="GAF76252.1"/>
    </source>
</evidence>
<comment type="caution">
    <text evidence="1">The sequence shown here is derived from an EMBL/GenBank/DDBJ whole genome shotgun (WGS) entry which is preliminary data.</text>
</comment>